<dbReference type="InterPro" id="IPR011051">
    <property type="entry name" value="RmlC_Cupin_sf"/>
</dbReference>
<dbReference type="Gene3D" id="2.60.120.10">
    <property type="entry name" value="Jelly Rolls"/>
    <property type="match status" value="1"/>
</dbReference>
<dbReference type="Pfam" id="PF07883">
    <property type="entry name" value="Cupin_2"/>
    <property type="match status" value="1"/>
</dbReference>
<sequence length="151" mass="16654">MLSPLLPLLMVLGSSVVYAASDDKPYGGRLQVETVKDQSVTDDGKTIQYPLTEHPQVKTLRIQIPSGKETGWHYHSFPGYGYVLAGTMEVILENGRKNRYETGEAIYEIVKIPHNGRCISTIPCDLIVTFTSAEDVPVTVMVPPMEESSAQ</sequence>
<feature type="domain" description="Cupin type-2" evidence="2">
    <location>
        <begin position="62"/>
        <end position="129"/>
    </location>
</feature>
<proteinExistence type="predicted"/>
<dbReference type="CDD" id="cd02236">
    <property type="entry name" value="cupin_CV2614-like"/>
    <property type="match status" value="1"/>
</dbReference>
<keyword evidence="4" id="KW-1185">Reference proteome</keyword>
<gene>
    <name evidence="3" type="ORF">GCM10023116_01050</name>
</gene>
<dbReference type="InterPro" id="IPR014710">
    <property type="entry name" value="RmlC-like_jellyroll"/>
</dbReference>
<feature type="signal peptide" evidence="1">
    <location>
        <begin position="1"/>
        <end position="19"/>
    </location>
</feature>
<evidence type="ECO:0000256" key="1">
    <source>
        <dbReference type="SAM" id="SignalP"/>
    </source>
</evidence>
<evidence type="ECO:0000313" key="4">
    <source>
        <dbReference type="Proteomes" id="UP001500604"/>
    </source>
</evidence>
<evidence type="ECO:0000259" key="2">
    <source>
        <dbReference type="Pfam" id="PF07883"/>
    </source>
</evidence>
<dbReference type="InterPro" id="IPR013096">
    <property type="entry name" value="Cupin_2"/>
</dbReference>
<evidence type="ECO:0000313" key="3">
    <source>
        <dbReference type="EMBL" id="GAA4647843.1"/>
    </source>
</evidence>
<accession>A0ABP8UXC5</accession>
<dbReference type="RefSeq" id="WP_345192742.1">
    <property type="nucleotide sequence ID" value="NZ_BAABFL010000007.1"/>
</dbReference>
<feature type="chain" id="PRO_5047358485" description="Cupin type-2 domain-containing protein" evidence="1">
    <location>
        <begin position="20"/>
        <end position="151"/>
    </location>
</feature>
<organism evidence="3 4">
    <name type="scientific">Kistimonas scapharcae</name>
    <dbReference type="NCBI Taxonomy" id="1036133"/>
    <lineage>
        <taxon>Bacteria</taxon>
        <taxon>Pseudomonadati</taxon>
        <taxon>Pseudomonadota</taxon>
        <taxon>Gammaproteobacteria</taxon>
        <taxon>Oceanospirillales</taxon>
        <taxon>Endozoicomonadaceae</taxon>
        <taxon>Kistimonas</taxon>
    </lineage>
</organism>
<dbReference type="SUPFAM" id="SSF51182">
    <property type="entry name" value="RmlC-like cupins"/>
    <property type="match status" value="1"/>
</dbReference>
<keyword evidence="1" id="KW-0732">Signal</keyword>
<name>A0ABP8UXC5_9GAMM</name>
<reference evidence="4" key="1">
    <citation type="journal article" date="2019" name="Int. J. Syst. Evol. Microbiol.">
        <title>The Global Catalogue of Microorganisms (GCM) 10K type strain sequencing project: providing services to taxonomists for standard genome sequencing and annotation.</title>
        <authorList>
            <consortium name="The Broad Institute Genomics Platform"/>
            <consortium name="The Broad Institute Genome Sequencing Center for Infectious Disease"/>
            <person name="Wu L."/>
            <person name="Ma J."/>
        </authorList>
    </citation>
    <scope>NUCLEOTIDE SEQUENCE [LARGE SCALE GENOMIC DNA]</scope>
    <source>
        <strain evidence="4">JCM 17805</strain>
    </source>
</reference>
<dbReference type="EMBL" id="BAABFL010000007">
    <property type="protein sequence ID" value="GAA4647843.1"/>
    <property type="molecule type" value="Genomic_DNA"/>
</dbReference>
<comment type="caution">
    <text evidence="3">The sequence shown here is derived from an EMBL/GenBank/DDBJ whole genome shotgun (WGS) entry which is preliminary data.</text>
</comment>
<protein>
    <recommendedName>
        <fullName evidence="2">Cupin type-2 domain-containing protein</fullName>
    </recommendedName>
</protein>
<dbReference type="Proteomes" id="UP001500604">
    <property type="component" value="Unassembled WGS sequence"/>
</dbReference>